<reference evidence="2" key="2">
    <citation type="journal article" date="2021" name="Microbiome">
        <title>Successional dynamics and alternative stable states in a saline activated sludge microbial community over 9 years.</title>
        <authorList>
            <person name="Wang Y."/>
            <person name="Ye J."/>
            <person name="Ju F."/>
            <person name="Liu L."/>
            <person name="Boyd J.A."/>
            <person name="Deng Y."/>
            <person name="Parks D.H."/>
            <person name="Jiang X."/>
            <person name="Yin X."/>
            <person name="Woodcroft B.J."/>
            <person name="Tyson G.W."/>
            <person name="Hugenholtz P."/>
            <person name="Polz M.F."/>
            <person name="Zhang T."/>
        </authorList>
    </citation>
    <scope>NUCLEOTIDE SEQUENCE</scope>
    <source>
        <strain evidence="2">HKST-UBA13</strain>
    </source>
</reference>
<feature type="transmembrane region" description="Helical" evidence="1">
    <location>
        <begin position="9"/>
        <end position="31"/>
    </location>
</feature>
<dbReference type="AlphaFoldDB" id="A0A955L160"/>
<keyword evidence="1" id="KW-0812">Transmembrane</keyword>
<protein>
    <submittedName>
        <fullName evidence="2">Uncharacterized protein</fullName>
    </submittedName>
</protein>
<accession>A0A955L160</accession>
<name>A0A955L160_9BACT</name>
<comment type="caution">
    <text evidence="2">The sequence shown here is derived from an EMBL/GenBank/DDBJ whole genome shotgun (WGS) entry which is preliminary data.</text>
</comment>
<keyword evidence="1" id="KW-1133">Transmembrane helix</keyword>
<sequence length="62" mass="6927">MDKQNRNTFILLIVVFIVCIVALVAVLTISWRLVGGSVTSAVSSVARYIQLQNLDYNFKVPE</sequence>
<proteinExistence type="predicted"/>
<keyword evidence="1" id="KW-0472">Membrane</keyword>
<organism evidence="2 3">
    <name type="scientific">Candidatus Dojkabacteria bacterium</name>
    <dbReference type="NCBI Taxonomy" id="2099670"/>
    <lineage>
        <taxon>Bacteria</taxon>
        <taxon>Candidatus Dojkabacteria</taxon>
    </lineage>
</organism>
<evidence type="ECO:0000313" key="2">
    <source>
        <dbReference type="EMBL" id="MCA9380853.1"/>
    </source>
</evidence>
<evidence type="ECO:0000256" key="1">
    <source>
        <dbReference type="SAM" id="Phobius"/>
    </source>
</evidence>
<reference evidence="2" key="1">
    <citation type="submission" date="2020-04" db="EMBL/GenBank/DDBJ databases">
        <authorList>
            <person name="Zhang T."/>
        </authorList>
    </citation>
    <scope>NUCLEOTIDE SEQUENCE</scope>
    <source>
        <strain evidence="2">HKST-UBA13</strain>
    </source>
</reference>
<dbReference type="Proteomes" id="UP000775877">
    <property type="component" value="Unassembled WGS sequence"/>
</dbReference>
<evidence type="ECO:0000313" key="3">
    <source>
        <dbReference type="Proteomes" id="UP000775877"/>
    </source>
</evidence>
<gene>
    <name evidence="2" type="ORF">KC678_01170</name>
</gene>
<dbReference type="EMBL" id="JAGQLJ010000021">
    <property type="protein sequence ID" value="MCA9380853.1"/>
    <property type="molecule type" value="Genomic_DNA"/>
</dbReference>